<protein>
    <recommendedName>
        <fullName evidence="2">Class I SAM-dependent methyltransferase</fullName>
    </recommendedName>
</protein>
<evidence type="ECO:0000313" key="1">
    <source>
        <dbReference type="EMBL" id="ABG06479.1"/>
    </source>
</evidence>
<accession>A0A5Q5BE90</accession>
<reference evidence="1" key="1">
    <citation type="submission" date="2006-06" db="EMBL/GenBank/DDBJ databases">
        <title>Complete sequence of chromosome of Mycobacterium sp. MCS.</title>
        <authorList>
            <consortium name="US DOE Joint Genome Institute"/>
            <person name="Copeland A."/>
            <person name="Lucas S."/>
            <person name="Lapidus A."/>
            <person name="Barry K."/>
            <person name="Detter J.C."/>
            <person name="Glavina del Rio T."/>
            <person name="Hammon N."/>
            <person name="Israni S."/>
            <person name="Dalin E."/>
            <person name="Tice H."/>
            <person name="Pitluck S."/>
            <person name="Martinez M."/>
            <person name="Schmutz J."/>
            <person name="Larimer F."/>
            <person name="Land M."/>
            <person name="Hauser L."/>
            <person name="Kyrpides N."/>
            <person name="Kim E."/>
            <person name="Miller C.D."/>
            <person name="Hughes J.E."/>
            <person name="Anderson A.J."/>
            <person name="Sims R.C."/>
            <person name="Richardson P."/>
        </authorList>
    </citation>
    <scope>NUCLEOTIDE SEQUENCE [LARGE SCALE GENOMIC DNA]</scope>
    <source>
        <strain evidence="1">MCS</strain>
    </source>
</reference>
<dbReference type="KEGG" id="mmc:Mmcs_0358"/>
<proteinExistence type="predicted"/>
<dbReference type="Gene3D" id="3.40.50.150">
    <property type="entry name" value="Vaccinia Virus protein VP39"/>
    <property type="match status" value="1"/>
</dbReference>
<dbReference type="Pfam" id="PF13578">
    <property type="entry name" value="Methyltransf_24"/>
    <property type="match status" value="1"/>
</dbReference>
<sequence>MAPHSFDAPVRRWEDIPGWFGWRQAQEEAVAHFGDGDRFSAPRFVAPRFVEVGSYLGRSLCSLAEVVRQSGREIGIVGVDTCRGSGPEGAREINAHGPAVEFGGGTFAGLLHRNVIACGFADTVALLITDSVSAARMFDDESLAWVHIDARHDYESVRADIAAWAPKVGPGGWLSGDDYHPEWWPGVVAAVEEALPDAREWTPGQWRWRKPPASDR</sequence>
<organism evidence="1">
    <name type="scientific">Mycobacterium sp. (strain MCS)</name>
    <dbReference type="NCBI Taxonomy" id="164756"/>
    <lineage>
        <taxon>Bacteria</taxon>
        <taxon>Bacillati</taxon>
        <taxon>Actinomycetota</taxon>
        <taxon>Actinomycetes</taxon>
        <taxon>Mycobacteriales</taxon>
        <taxon>Mycobacteriaceae</taxon>
        <taxon>Mycobacterium</taxon>
    </lineage>
</organism>
<dbReference type="EMBL" id="CP000384">
    <property type="protein sequence ID" value="ABG06479.1"/>
    <property type="molecule type" value="Genomic_DNA"/>
</dbReference>
<gene>
    <name evidence="1" type="ordered locus">Mmcs_0358</name>
</gene>
<dbReference type="SUPFAM" id="SSF53335">
    <property type="entry name" value="S-adenosyl-L-methionine-dependent methyltransferases"/>
    <property type="match status" value="1"/>
</dbReference>
<name>A0A5Q5BE90_MYCSS</name>
<evidence type="ECO:0008006" key="2">
    <source>
        <dbReference type="Google" id="ProtNLM"/>
    </source>
</evidence>
<dbReference type="InterPro" id="IPR029063">
    <property type="entry name" value="SAM-dependent_MTases_sf"/>
</dbReference>
<dbReference type="AlphaFoldDB" id="A0A5Q5BE90"/>